<protein>
    <recommendedName>
        <fullName evidence="3">DUF222 domain-containing protein</fullName>
    </recommendedName>
</protein>
<evidence type="ECO:0000313" key="2">
    <source>
        <dbReference type="Proteomes" id="UP001519295"/>
    </source>
</evidence>
<organism evidence="1 2">
    <name type="scientific">Pseudonocardia parietis</name>
    <dbReference type="NCBI Taxonomy" id="570936"/>
    <lineage>
        <taxon>Bacteria</taxon>
        <taxon>Bacillati</taxon>
        <taxon>Actinomycetota</taxon>
        <taxon>Actinomycetes</taxon>
        <taxon>Pseudonocardiales</taxon>
        <taxon>Pseudonocardiaceae</taxon>
        <taxon>Pseudonocardia</taxon>
    </lineage>
</organism>
<sequence length="161" mass="17060">MNQQTARNQAALAHLAWVFGDGWTAGDTGPAMSCMEADAIASALARGGHVDEAEVWLRGHAAADNEEEDTHWGIPREALRDYALMLGAKASIVDVLRRALGTMPATQERELRETFPKTTAKLDGITAGLIDPSALVGVLEGASPPVRSWSEAEGVLNAVLS</sequence>
<comment type="caution">
    <text evidence="1">The sequence shown here is derived from an EMBL/GenBank/DDBJ whole genome shotgun (WGS) entry which is preliminary data.</text>
</comment>
<dbReference type="RefSeq" id="WP_210036553.1">
    <property type="nucleotide sequence ID" value="NZ_JAGINU010000002.1"/>
</dbReference>
<dbReference type="Proteomes" id="UP001519295">
    <property type="component" value="Unassembled WGS sequence"/>
</dbReference>
<reference evidence="1 2" key="1">
    <citation type="submission" date="2021-03" db="EMBL/GenBank/DDBJ databases">
        <title>Sequencing the genomes of 1000 actinobacteria strains.</title>
        <authorList>
            <person name="Klenk H.-P."/>
        </authorList>
    </citation>
    <scope>NUCLEOTIDE SEQUENCE [LARGE SCALE GENOMIC DNA]</scope>
    <source>
        <strain evidence="1 2">DSM 45256</strain>
    </source>
</reference>
<gene>
    <name evidence="1" type="ORF">JOF36_007144</name>
</gene>
<name>A0ABS4W576_9PSEU</name>
<evidence type="ECO:0008006" key="3">
    <source>
        <dbReference type="Google" id="ProtNLM"/>
    </source>
</evidence>
<accession>A0ABS4W576</accession>
<evidence type="ECO:0000313" key="1">
    <source>
        <dbReference type="EMBL" id="MBP2371371.1"/>
    </source>
</evidence>
<proteinExistence type="predicted"/>
<dbReference type="EMBL" id="JAGINU010000002">
    <property type="protein sequence ID" value="MBP2371371.1"/>
    <property type="molecule type" value="Genomic_DNA"/>
</dbReference>
<keyword evidence="2" id="KW-1185">Reference proteome</keyword>